<comment type="caution">
    <text evidence="1">The sequence shown here is derived from an EMBL/GenBank/DDBJ whole genome shotgun (WGS) entry which is preliminary data.</text>
</comment>
<evidence type="ECO:0000313" key="1">
    <source>
        <dbReference type="EMBL" id="CAH2227952.1"/>
    </source>
</evidence>
<dbReference type="CDD" id="cd09276">
    <property type="entry name" value="Rnase_HI_RT_non_LTR"/>
    <property type="match status" value="1"/>
</dbReference>
<accession>A0A8S4QZG4</accession>
<dbReference type="Gene3D" id="3.30.420.10">
    <property type="entry name" value="Ribonuclease H-like superfamily/Ribonuclease H"/>
    <property type="match status" value="1"/>
</dbReference>
<dbReference type="InterPro" id="IPR036397">
    <property type="entry name" value="RNaseH_sf"/>
</dbReference>
<dbReference type="InterPro" id="IPR012337">
    <property type="entry name" value="RNaseH-like_sf"/>
</dbReference>
<keyword evidence="2" id="KW-1185">Reference proteome</keyword>
<proteinExistence type="predicted"/>
<dbReference type="SUPFAM" id="SSF53098">
    <property type="entry name" value="Ribonuclease H-like"/>
    <property type="match status" value="1"/>
</dbReference>
<evidence type="ECO:0000313" key="2">
    <source>
        <dbReference type="Proteomes" id="UP000838756"/>
    </source>
</evidence>
<organism evidence="1 2">
    <name type="scientific">Pararge aegeria aegeria</name>
    <dbReference type="NCBI Taxonomy" id="348720"/>
    <lineage>
        <taxon>Eukaryota</taxon>
        <taxon>Metazoa</taxon>
        <taxon>Ecdysozoa</taxon>
        <taxon>Arthropoda</taxon>
        <taxon>Hexapoda</taxon>
        <taxon>Insecta</taxon>
        <taxon>Pterygota</taxon>
        <taxon>Neoptera</taxon>
        <taxon>Endopterygota</taxon>
        <taxon>Lepidoptera</taxon>
        <taxon>Glossata</taxon>
        <taxon>Ditrysia</taxon>
        <taxon>Papilionoidea</taxon>
        <taxon>Nymphalidae</taxon>
        <taxon>Satyrinae</taxon>
        <taxon>Satyrini</taxon>
        <taxon>Parargina</taxon>
        <taxon>Pararge</taxon>
    </lineage>
</organism>
<reference evidence="1" key="1">
    <citation type="submission" date="2022-03" db="EMBL/GenBank/DDBJ databases">
        <authorList>
            <person name="Lindestad O."/>
        </authorList>
    </citation>
    <scope>NUCLEOTIDE SEQUENCE</scope>
</reference>
<sequence>MSIPLAMLTPLPEKVRETANNELNKKNLNITCLPGDLKVERPTPPSQLMHPAEREKITYTNMEEINSQDNNTTNEENNINYIYTDGSKHNNGVGAAYVKIASNGNQSIKKFKLHDSCSVYQAELFATLKALENIDREERNMTYHICSDSRSGLEEIGIQIAHIQ</sequence>
<dbReference type="AlphaFoldDB" id="A0A8S4QZG4"/>
<protein>
    <submittedName>
        <fullName evidence="1">Jg24595 protein</fullName>
    </submittedName>
</protein>
<dbReference type="EMBL" id="CAKXAJ010023686">
    <property type="protein sequence ID" value="CAH2227952.1"/>
    <property type="molecule type" value="Genomic_DNA"/>
</dbReference>
<dbReference type="GO" id="GO:0003676">
    <property type="term" value="F:nucleic acid binding"/>
    <property type="evidence" value="ECO:0007669"/>
    <property type="project" value="InterPro"/>
</dbReference>
<name>A0A8S4QZG4_9NEOP</name>
<dbReference type="Proteomes" id="UP000838756">
    <property type="component" value="Unassembled WGS sequence"/>
</dbReference>
<gene>
    <name evidence="1" type="primary">jg24595</name>
    <name evidence="1" type="ORF">PAEG_LOCUS8164</name>
</gene>
<dbReference type="OrthoDB" id="411871at2759"/>